<dbReference type="EMBL" id="BQNB010014448">
    <property type="protein sequence ID" value="GJT28296.1"/>
    <property type="molecule type" value="Genomic_DNA"/>
</dbReference>
<protein>
    <submittedName>
        <fullName evidence="2">Uncharacterized protein</fullName>
    </submittedName>
</protein>
<evidence type="ECO:0000313" key="2">
    <source>
        <dbReference type="EMBL" id="GJT28296.1"/>
    </source>
</evidence>
<accession>A0ABQ5CMK2</accession>
<gene>
    <name evidence="2" type="ORF">Tco_0908571</name>
</gene>
<keyword evidence="3" id="KW-1185">Reference proteome</keyword>
<reference evidence="2" key="2">
    <citation type="submission" date="2022-01" db="EMBL/GenBank/DDBJ databases">
        <authorList>
            <person name="Yamashiro T."/>
            <person name="Shiraishi A."/>
            <person name="Satake H."/>
            <person name="Nakayama K."/>
        </authorList>
    </citation>
    <scope>NUCLEOTIDE SEQUENCE</scope>
</reference>
<name>A0ABQ5CMK2_9ASTR</name>
<dbReference type="Proteomes" id="UP001151760">
    <property type="component" value="Unassembled WGS sequence"/>
</dbReference>
<evidence type="ECO:0000313" key="3">
    <source>
        <dbReference type="Proteomes" id="UP001151760"/>
    </source>
</evidence>
<reference evidence="2" key="1">
    <citation type="journal article" date="2022" name="Int. J. Mol. Sci.">
        <title>Draft Genome of Tanacetum Coccineum: Genomic Comparison of Closely Related Tanacetum-Family Plants.</title>
        <authorList>
            <person name="Yamashiro T."/>
            <person name="Shiraishi A."/>
            <person name="Nakayama K."/>
            <person name="Satake H."/>
        </authorList>
    </citation>
    <scope>NUCLEOTIDE SEQUENCE</scope>
</reference>
<organism evidence="2 3">
    <name type="scientific">Tanacetum coccineum</name>
    <dbReference type="NCBI Taxonomy" id="301880"/>
    <lineage>
        <taxon>Eukaryota</taxon>
        <taxon>Viridiplantae</taxon>
        <taxon>Streptophyta</taxon>
        <taxon>Embryophyta</taxon>
        <taxon>Tracheophyta</taxon>
        <taxon>Spermatophyta</taxon>
        <taxon>Magnoliopsida</taxon>
        <taxon>eudicotyledons</taxon>
        <taxon>Gunneridae</taxon>
        <taxon>Pentapetalae</taxon>
        <taxon>asterids</taxon>
        <taxon>campanulids</taxon>
        <taxon>Asterales</taxon>
        <taxon>Asteraceae</taxon>
        <taxon>Asteroideae</taxon>
        <taxon>Anthemideae</taxon>
        <taxon>Anthemidinae</taxon>
        <taxon>Tanacetum</taxon>
    </lineage>
</organism>
<evidence type="ECO:0000256" key="1">
    <source>
        <dbReference type="SAM" id="MobiDB-lite"/>
    </source>
</evidence>
<feature type="region of interest" description="Disordered" evidence="1">
    <location>
        <begin position="226"/>
        <end position="272"/>
    </location>
</feature>
<feature type="compositionally biased region" description="Polar residues" evidence="1">
    <location>
        <begin position="254"/>
        <end position="272"/>
    </location>
</feature>
<sequence length="272" mass="30918">MTGHRTLLNTWNRGSTVQRYTTQTPVKHIETVEISTVQLMTTSKSRNEAAELWGEYCMIIRPIYDEEPMLRTGQHLKLANNAELKAQIRKVPYVNVNMENLRVWLLKKLSISEETMSKSIISDDDTDQMDVCSNSSGLNLNANDGIEQKTGFKPAPQCQQKFLKQLETLNKYGYPNITVEGELIGNRNSMQVSFWVNENCKLADSNTSVLEDPLRFGVETPLSRRFFESTDPGEGDEDNDLKNSKSKAKGSLRSMITKQNEQKTITNKTQDQ</sequence>
<comment type="caution">
    <text evidence="2">The sequence shown here is derived from an EMBL/GenBank/DDBJ whole genome shotgun (WGS) entry which is preliminary data.</text>
</comment>
<proteinExistence type="predicted"/>